<evidence type="ECO:0000256" key="3">
    <source>
        <dbReference type="ARBA" id="ARBA00005176"/>
    </source>
</evidence>
<gene>
    <name evidence="18" type="ORF">UF66_1253</name>
</gene>
<keyword evidence="9 18" id="KW-0808">Transferase</keyword>
<comment type="catalytic activity">
    <reaction evidence="1">
        <text>(S)-3-amino-2-methylpropanoate + 2-oxoglutarate = 2-methyl-3-oxopropanoate + L-glutamate</text>
        <dbReference type="Rhea" id="RHEA:13993"/>
        <dbReference type="ChEBI" id="CHEBI:16810"/>
        <dbReference type="ChEBI" id="CHEBI:29985"/>
        <dbReference type="ChEBI" id="CHEBI:57700"/>
        <dbReference type="ChEBI" id="CHEBI:58655"/>
        <dbReference type="EC" id="2.6.1.22"/>
    </reaction>
</comment>
<dbReference type="CDD" id="cd00610">
    <property type="entry name" value="OAT_like"/>
    <property type="match status" value="1"/>
</dbReference>
<dbReference type="EC" id="2.6.1.19" evidence="6"/>
<comment type="catalytic activity">
    <reaction evidence="15">
        <text>4-aminobutanoate + 2-oxoglutarate = succinate semialdehyde + L-glutamate</text>
        <dbReference type="Rhea" id="RHEA:23352"/>
        <dbReference type="ChEBI" id="CHEBI:16810"/>
        <dbReference type="ChEBI" id="CHEBI:29985"/>
        <dbReference type="ChEBI" id="CHEBI:57706"/>
        <dbReference type="ChEBI" id="CHEBI:59888"/>
        <dbReference type="EC" id="2.6.1.19"/>
    </reaction>
</comment>
<dbReference type="SUPFAM" id="SSF53383">
    <property type="entry name" value="PLP-dependent transferases"/>
    <property type="match status" value="1"/>
</dbReference>
<dbReference type="EMBL" id="LAKJ01000002">
    <property type="protein sequence ID" value="KKI65296.1"/>
    <property type="molecule type" value="Genomic_DNA"/>
</dbReference>
<dbReference type="NCBIfam" id="NF005376">
    <property type="entry name" value="PRK06918.1"/>
    <property type="match status" value="1"/>
</dbReference>
<keyword evidence="10 17" id="KW-0663">Pyridoxal phosphate</keyword>
<dbReference type="PIRSF" id="PIRSF000521">
    <property type="entry name" value="Transaminase_4ab_Lys_Orn"/>
    <property type="match status" value="1"/>
</dbReference>
<protein>
    <recommendedName>
        <fullName evidence="13">(S)-3-amino-2-methylpropionate transaminase</fullName>
        <ecNumber evidence="6">2.6.1.19</ecNumber>
        <ecNumber evidence="5">2.6.1.22</ecNumber>
    </recommendedName>
    <alternativeName>
        <fullName evidence="14">GABA aminotransferase</fullName>
    </alternativeName>
    <alternativeName>
        <fullName evidence="12">Gamma-amino-N-butyrate transaminase</fullName>
    </alternativeName>
    <alternativeName>
        <fullName evidence="16">Glutamate:succinic semialdehyde transaminase</fullName>
    </alternativeName>
    <alternativeName>
        <fullName evidence="11">L-AIBAT</fullName>
    </alternativeName>
</protein>
<proteinExistence type="inferred from homology"/>
<dbReference type="InterPro" id="IPR050103">
    <property type="entry name" value="Class-III_PLP-dep_AT"/>
</dbReference>
<dbReference type="FunFam" id="3.40.640.10:FF:000013">
    <property type="entry name" value="4-aminobutyrate aminotransferase"/>
    <property type="match status" value="1"/>
</dbReference>
<evidence type="ECO:0000256" key="15">
    <source>
        <dbReference type="ARBA" id="ARBA00048021"/>
    </source>
</evidence>
<dbReference type="InterPro" id="IPR005814">
    <property type="entry name" value="Aminotrans_3"/>
</dbReference>
<dbReference type="GO" id="GO:0047298">
    <property type="term" value="F:(S)-3-amino-2-methylpropionate transaminase activity"/>
    <property type="evidence" value="ECO:0007669"/>
    <property type="project" value="UniProtKB-EC"/>
</dbReference>
<evidence type="ECO:0000256" key="7">
    <source>
        <dbReference type="ARBA" id="ARBA00022490"/>
    </source>
</evidence>
<comment type="caution">
    <text evidence="18">The sequence shown here is derived from an EMBL/GenBank/DDBJ whole genome shotgun (WGS) entry which is preliminary data.</text>
</comment>
<evidence type="ECO:0000256" key="1">
    <source>
        <dbReference type="ARBA" id="ARBA00001750"/>
    </source>
</evidence>
<evidence type="ECO:0000256" key="16">
    <source>
        <dbReference type="ARBA" id="ARBA00050054"/>
    </source>
</evidence>
<dbReference type="InterPro" id="IPR004632">
    <property type="entry name" value="4NH2But_aminotransferase_bac"/>
</dbReference>
<comment type="pathway">
    <text evidence="3">Amino-acid degradation; 4-aminobutanoate degradation.</text>
</comment>
<dbReference type="InterPro" id="IPR015422">
    <property type="entry name" value="PyrdxlP-dep_Trfase_small"/>
</dbReference>
<evidence type="ECO:0000256" key="4">
    <source>
        <dbReference type="ARBA" id="ARBA00008954"/>
    </source>
</evidence>
<evidence type="ECO:0000256" key="11">
    <source>
        <dbReference type="ARBA" id="ARBA00029760"/>
    </source>
</evidence>
<keyword evidence="7" id="KW-0963">Cytoplasm</keyword>
<evidence type="ECO:0000256" key="2">
    <source>
        <dbReference type="ARBA" id="ARBA00001933"/>
    </source>
</evidence>
<dbReference type="PANTHER" id="PTHR11986:SF58">
    <property type="entry name" value="LEUCINE_METHIONINE RACEMASE"/>
    <property type="match status" value="1"/>
</dbReference>
<dbReference type="NCBIfam" id="TIGR00700">
    <property type="entry name" value="GABAtrnsam"/>
    <property type="match status" value="1"/>
</dbReference>
<evidence type="ECO:0000313" key="18">
    <source>
        <dbReference type="EMBL" id="KKI65296.1"/>
    </source>
</evidence>
<dbReference type="RefSeq" id="WP_019469118.1">
    <property type="nucleotide sequence ID" value="NZ_LAKJ01000002.1"/>
</dbReference>
<evidence type="ECO:0000256" key="8">
    <source>
        <dbReference type="ARBA" id="ARBA00022576"/>
    </source>
</evidence>
<dbReference type="GO" id="GO:0034386">
    <property type="term" value="F:4-aminobutyrate:2-oxoglutarate transaminase activity"/>
    <property type="evidence" value="ECO:0007669"/>
    <property type="project" value="UniProtKB-EC"/>
</dbReference>
<evidence type="ECO:0000256" key="5">
    <source>
        <dbReference type="ARBA" id="ARBA00012876"/>
    </source>
</evidence>
<dbReference type="Proteomes" id="UP000034455">
    <property type="component" value="Unassembled WGS sequence"/>
</dbReference>
<organism evidence="18 19">
    <name type="scientific">Staphylococcus cohnii subsp. cohnii</name>
    <dbReference type="NCBI Taxonomy" id="74704"/>
    <lineage>
        <taxon>Bacteria</taxon>
        <taxon>Bacillati</taxon>
        <taxon>Bacillota</taxon>
        <taxon>Bacilli</taxon>
        <taxon>Bacillales</taxon>
        <taxon>Staphylococcaceae</taxon>
        <taxon>Staphylococcus</taxon>
        <taxon>Staphylococcus cohnii species complex</taxon>
    </lineage>
</organism>
<dbReference type="GO" id="GO:0009448">
    <property type="term" value="P:gamma-aminobutyric acid metabolic process"/>
    <property type="evidence" value="ECO:0007669"/>
    <property type="project" value="InterPro"/>
</dbReference>
<dbReference type="InterPro" id="IPR015424">
    <property type="entry name" value="PyrdxlP-dep_Trfase"/>
</dbReference>
<dbReference type="Pfam" id="PF00202">
    <property type="entry name" value="Aminotran_3"/>
    <property type="match status" value="1"/>
</dbReference>
<dbReference type="AlphaFoldDB" id="A0A0M2P030"/>
<evidence type="ECO:0000313" key="19">
    <source>
        <dbReference type="Proteomes" id="UP000034455"/>
    </source>
</evidence>
<dbReference type="EC" id="2.6.1.22" evidence="5"/>
<sequence length="440" mass="48265">MTNQFESYKKQRDKYVARGVGNGNLHVADYAQGATITDVDGEHFIDFAGAIGTLNVGHTHPKITKHLKEQLDKFIHPGFNVIMYKSYLNLAQKLTEITPGDFDKKTILLNSGAEAVENAVKIARKHTGRQSVVSFVRGFHGRTNLTMSMTSKVRPYKLGFGPFAPEVYQAPYPNISEKSESLSETAYIDQMINKLHDFFVETVDPSEVACIVMEPVQGEGGFIMPDKKFVKAVKKICEDHDIIFVADEIQTGFARTGKTFAIEHFDIEPDLITVSKSLAAGFPLSGVVGKAEIIDSASPGELGGTYAGNPLACEAALKVIEIIEEEDLNNKAEQIGQQLEDFLYHSAEQHSFITNIRRLGAMVACEIIDDQTGEPNKALTGKIIQTANENGLLLLSAGIKGNIIRFLTPLVISDDELQQGLEILSETFENVDTTTAHTNA</sequence>
<evidence type="ECO:0000256" key="6">
    <source>
        <dbReference type="ARBA" id="ARBA00012912"/>
    </source>
</evidence>
<reference evidence="18 19" key="1">
    <citation type="submission" date="2015-03" db="EMBL/GenBank/DDBJ databases">
        <title>Genome Assembly of Staphylococcus cohnii subsp. cohnii strain G22B2.</title>
        <authorList>
            <person name="Nair G."/>
            <person name="Kaur G."/>
            <person name="Khatri I."/>
            <person name="Singh N.K."/>
            <person name="Sathyabama S."/>
            <person name="Maurya S.K."/>
            <person name="Subramanian S."/>
            <person name="Agrewala J.N."/>
            <person name="Mayilraj S."/>
        </authorList>
    </citation>
    <scope>NUCLEOTIDE SEQUENCE [LARGE SCALE GENOMIC DNA]</scope>
    <source>
        <strain evidence="18 19">G22B2</strain>
    </source>
</reference>
<evidence type="ECO:0000256" key="13">
    <source>
        <dbReference type="ARBA" id="ARBA00030857"/>
    </source>
</evidence>
<evidence type="ECO:0000256" key="12">
    <source>
        <dbReference type="ARBA" id="ARBA00030204"/>
    </source>
</evidence>
<name>A0A0M2P030_STACC</name>
<dbReference type="PANTHER" id="PTHR11986">
    <property type="entry name" value="AMINOTRANSFERASE CLASS III"/>
    <property type="match status" value="1"/>
</dbReference>
<evidence type="ECO:0000256" key="9">
    <source>
        <dbReference type="ARBA" id="ARBA00022679"/>
    </source>
</evidence>
<dbReference type="Gene3D" id="3.90.1150.10">
    <property type="entry name" value="Aspartate Aminotransferase, domain 1"/>
    <property type="match status" value="1"/>
</dbReference>
<keyword evidence="8 18" id="KW-0032">Aminotransferase</keyword>
<evidence type="ECO:0000256" key="17">
    <source>
        <dbReference type="RuleBase" id="RU003560"/>
    </source>
</evidence>
<accession>A0A0M2P030</accession>
<dbReference type="GO" id="GO:0042802">
    <property type="term" value="F:identical protein binding"/>
    <property type="evidence" value="ECO:0007669"/>
    <property type="project" value="TreeGrafter"/>
</dbReference>
<dbReference type="PROSITE" id="PS00600">
    <property type="entry name" value="AA_TRANSFER_CLASS_3"/>
    <property type="match status" value="1"/>
</dbReference>
<dbReference type="Gene3D" id="3.40.640.10">
    <property type="entry name" value="Type I PLP-dependent aspartate aminotransferase-like (Major domain)"/>
    <property type="match status" value="1"/>
</dbReference>
<dbReference type="InterPro" id="IPR049704">
    <property type="entry name" value="Aminotrans_3_PPA_site"/>
</dbReference>
<comment type="similarity">
    <text evidence="4 17">Belongs to the class-III pyridoxal-phosphate-dependent aminotransferase family.</text>
</comment>
<dbReference type="GO" id="GO:0030170">
    <property type="term" value="F:pyridoxal phosphate binding"/>
    <property type="evidence" value="ECO:0007669"/>
    <property type="project" value="InterPro"/>
</dbReference>
<comment type="cofactor">
    <cofactor evidence="2">
        <name>pyridoxal 5'-phosphate</name>
        <dbReference type="ChEBI" id="CHEBI:597326"/>
    </cofactor>
</comment>
<evidence type="ECO:0000256" key="14">
    <source>
        <dbReference type="ARBA" id="ARBA00031787"/>
    </source>
</evidence>
<dbReference type="PATRIC" id="fig|74704.6.peg.1287"/>
<evidence type="ECO:0000256" key="10">
    <source>
        <dbReference type="ARBA" id="ARBA00022898"/>
    </source>
</evidence>
<dbReference type="InterPro" id="IPR015421">
    <property type="entry name" value="PyrdxlP-dep_Trfase_major"/>
</dbReference>